<feature type="domain" description="Sushi" evidence="7">
    <location>
        <begin position="433"/>
        <end position="496"/>
    </location>
</feature>
<dbReference type="PROSITE" id="PS50923">
    <property type="entry name" value="SUSHI"/>
    <property type="match status" value="11"/>
</dbReference>
<evidence type="ECO:0000256" key="3">
    <source>
        <dbReference type="ARBA" id="ARBA00023157"/>
    </source>
</evidence>
<evidence type="ECO:0000256" key="2">
    <source>
        <dbReference type="ARBA" id="ARBA00022737"/>
    </source>
</evidence>
<evidence type="ECO:0000256" key="5">
    <source>
        <dbReference type="PROSITE-ProRule" id="PRU00302"/>
    </source>
</evidence>
<keyword evidence="4" id="KW-0325">Glycoprotein</keyword>
<dbReference type="OrthoDB" id="6059832at2759"/>
<dbReference type="SMART" id="SM00209">
    <property type="entry name" value="TSP1"/>
    <property type="match status" value="1"/>
</dbReference>
<dbReference type="SUPFAM" id="SSF82895">
    <property type="entry name" value="TSP-1 type 1 repeat"/>
    <property type="match status" value="1"/>
</dbReference>
<feature type="region of interest" description="Disordered" evidence="6">
    <location>
        <begin position="1"/>
        <end position="44"/>
    </location>
</feature>
<proteinExistence type="predicted"/>
<feature type="non-terminal residue" evidence="8">
    <location>
        <position position="1"/>
    </location>
</feature>
<evidence type="ECO:0000256" key="6">
    <source>
        <dbReference type="SAM" id="MobiDB-lite"/>
    </source>
</evidence>
<feature type="domain" description="Sushi" evidence="7">
    <location>
        <begin position="497"/>
        <end position="556"/>
    </location>
</feature>
<dbReference type="AlphaFoldDB" id="A0A8S4NS33"/>
<keyword evidence="3 5" id="KW-1015">Disulfide bond</keyword>
<dbReference type="InterPro" id="IPR035976">
    <property type="entry name" value="Sushi/SCR/CCP_sf"/>
</dbReference>
<dbReference type="PROSITE" id="PS50092">
    <property type="entry name" value="TSP1"/>
    <property type="match status" value="1"/>
</dbReference>
<feature type="domain" description="Sushi" evidence="7">
    <location>
        <begin position="184"/>
        <end position="249"/>
    </location>
</feature>
<evidence type="ECO:0000259" key="7">
    <source>
        <dbReference type="PROSITE" id="PS50923"/>
    </source>
</evidence>
<feature type="domain" description="Sushi" evidence="7">
    <location>
        <begin position="809"/>
        <end position="881"/>
    </location>
</feature>
<protein>
    <recommendedName>
        <fullName evidence="7">Sushi domain-containing protein</fullName>
    </recommendedName>
</protein>
<comment type="caution">
    <text evidence="8">The sequence shown here is derived from an EMBL/GenBank/DDBJ whole genome shotgun (WGS) entry which is preliminary data.</text>
</comment>
<dbReference type="PANTHER" id="PTHR19325">
    <property type="entry name" value="COMPLEMENT COMPONENT-RELATED SUSHI DOMAIN-CONTAINING"/>
    <property type="match status" value="1"/>
</dbReference>
<dbReference type="Gene3D" id="2.20.100.10">
    <property type="entry name" value="Thrombospondin type-1 (TSP1) repeat"/>
    <property type="match status" value="1"/>
</dbReference>
<feature type="domain" description="Sushi" evidence="7">
    <location>
        <begin position="691"/>
        <end position="752"/>
    </location>
</feature>
<evidence type="ECO:0000256" key="4">
    <source>
        <dbReference type="ARBA" id="ARBA00023180"/>
    </source>
</evidence>
<dbReference type="InterPro" id="IPR000884">
    <property type="entry name" value="TSP1_rpt"/>
</dbReference>
<keyword evidence="2" id="KW-0677">Repeat</keyword>
<dbReference type="SMART" id="SM00032">
    <property type="entry name" value="CCP"/>
    <property type="match status" value="13"/>
</dbReference>
<dbReference type="Proteomes" id="UP000749559">
    <property type="component" value="Unassembled WGS sequence"/>
</dbReference>
<feature type="disulfide bond" evidence="5">
    <location>
        <begin position="693"/>
        <end position="736"/>
    </location>
</feature>
<comment type="caution">
    <text evidence="5">Lacks conserved residue(s) required for the propagation of feature annotation.</text>
</comment>
<keyword evidence="9" id="KW-1185">Reference proteome</keyword>
<feature type="compositionally biased region" description="Low complexity" evidence="6">
    <location>
        <begin position="1"/>
        <end position="16"/>
    </location>
</feature>
<dbReference type="CDD" id="cd00033">
    <property type="entry name" value="CCP"/>
    <property type="match status" value="9"/>
</dbReference>
<dbReference type="Gene3D" id="2.10.70.10">
    <property type="entry name" value="Complement Module, domain 1"/>
    <property type="match status" value="12"/>
</dbReference>
<dbReference type="InterPro" id="IPR050350">
    <property type="entry name" value="Compl-Cell_Adhes-Reg"/>
</dbReference>
<evidence type="ECO:0000256" key="1">
    <source>
        <dbReference type="ARBA" id="ARBA00022659"/>
    </source>
</evidence>
<dbReference type="EMBL" id="CAIIXF020000005">
    <property type="protein sequence ID" value="CAH1783126.1"/>
    <property type="molecule type" value="Genomic_DNA"/>
</dbReference>
<accession>A0A8S4NS33</accession>
<keyword evidence="1 5" id="KW-0768">Sushi</keyword>
<dbReference type="InterPro" id="IPR000436">
    <property type="entry name" value="Sushi_SCR_CCP_dom"/>
</dbReference>
<sequence length="1061" mass="114106">SQSKVSSGSKSSGDTSEYTYSHGSDTSDEDNDYNGDNDYPDRPRRCYQKEVEKQSCLEECTDPSGFGDWRVISPCSASCGGGKQRLERSCVNPTDSHDSCVVTEEKITDCNTQRCMDDACSEPENPAAIPLLSDSDTAPYFPGEKVFWECGEPDCLEVKVAVCVEDTLKFNSSITCPSGGCAIPHCDEPLPIINGTFEKQFPGPVEVGTYVEYSCNECYQIAEPIRTCIEDGITGDIRYEPKQLPICSRVSCQFIPKDPIGGTVSTYSNDCLSVATYTCTDPCSELVGAETRTCTPSGAWDPPNEPTCLRRECNPKAVEPDNGAIIGESSCGSSVTYSCDPCYRLKGTSERVCSESGWESPAPTCEVTKCETILAPANGKRYPMTGNENCGDVITFECDAGYTRKGPINTVCSVGETQGSAIWSNEPPTCEKNYCEPMPEDPSSGTAEPKTNTINTTVTYTCDACFTLSGSPQRTCIANPPEDPQWSPLLEPTCTMLSCSQMTVDNGNVQGTNDCGGLAQVTCDAGYYIYGQSTIQCTLQDDGTVEWVPNPPSCKARCQDMIPADPNVRKNVDESSPIDPDTDTYGANDRLVFRCAACFMIMADSVGVRDNDRLCLPTGEWDNPTPPQCEAITCSVLEAPSGGAISSQDITCGTTISYSCTDPCLLLSGSPERTCQQDGSWSGSEPVCISRTCDSEPNPPIPGTISTNDNVCGTEVTYSCPRCYELRPDTNSIRTCQPDGQWTPAIEPTCEIKACQPLSLHNGIVNGGRNCDATVTFECIEPYKLEGSSSATCLPDKTWSSPVPECVPQRCQKRMDPENGEIDIDRSAIPDENDTYTVGDVVFYRCDTCYAIADGELGPMSDHAICLSDGTWSELIPICQLLSCAPMSAPINGTMTPSDGNNKCNDEPLEFNCDPGFAAVGPGVTPIRCIPVEGGAAWDNTPISCEPRCSEPMPPLNGSIVSPTNANGEYAPGDKIEFACDTCFRISENAEGVRDADIVCKQNGEWDGPEPACELMQCVSPMLGEGVEVVDGSNDCGSSMRFECKQGYIKSGGDDEMMCLS</sequence>
<name>A0A8S4NS33_OWEFU</name>
<feature type="compositionally biased region" description="Acidic residues" evidence="6">
    <location>
        <begin position="26"/>
        <end position="35"/>
    </location>
</feature>
<evidence type="ECO:0000313" key="8">
    <source>
        <dbReference type="EMBL" id="CAH1783126.1"/>
    </source>
</evidence>
<dbReference type="PANTHER" id="PTHR19325:SF575">
    <property type="entry name" value="LOCOMOTION-RELATED PROTEIN HIKARU GENKI"/>
    <property type="match status" value="1"/>
</dbReference>
<feature type="domain" description="Sushi" evidence="7">
    <location>
        <begin position="753"/>
        <end position="808"/>
    </location>
</feature>
<evidence type="ECO:0000313" key="9">
    <source>
        <dbReference type="Proteomes" id="UP000749559"/>
    </source>
</evidence>
<organism evidence="8 9">
    <name type="scientific">Owenia fusiformis</name>
    <name type="common">Polychaete worm</name>
    <dbReference type="NCBI Taxonomy" id="6347"/>
    <lineage>
        <taxon>Eukaryota</taxon>
        <taxon>Metazoa</taxon>
        <taxon>Spiralia</taxon>
        <taxon>Lophotrochozoa</taxon>
        <taxon>Annelida</taxon>
        <taxon>Polychaeta</taxon>
        <taxon>Sedentaria</taxon>
        <taxon>Canalipalpata</taxon>
        <taxon>Sabellida</taxon>
        <taxon>Oweniida</taxon>
        <taxon>Oweniidae</taxon>
        <taxon>Owenia</taxon>
    </lineage>
</organism>
<feature type="disulfide bond" evidence="5">
    <location>
        <begin position="779"/>
        <end position="806"/>
    </location>
</feature>
<feature type="domain" description="Sushi" evidence="7">
    <location>
        <begin position="311"/>
        <end position="367"/>
    </location>
</feature>
<feature type="domain" description="Sushi" evidence="7">
    <location>
        <begin position="947"/>
        <end position="1015"/>
    </location>
</feature>
<dbReference type="SUPFAM" id="SSF57535">
    <property type="entry name" value="Complement control module/SCR domain"/>
    <property type="match status" value="13"/>
</dbReference>
<gene>
    <name evidence="8" type="ORF">OFUS_LOCUS9493</name>
</gene>
<feature type="domain" description="Sushi" evidence="7">
    <location>
        <begin position="368"/>
        <end position="432"/>
    </location>
</feature>
<feature type="domain" description="Sushi" evidence="7">
    <location>
        <begin position="627"/>
        <end position="690"/>
    </location>
</feature>
<dbReference type="Pfam" id="PF00084">
    <property type="entry name" value="Sushi"/>
    <property type="match status" value="9"/>
</dbReference>
<feature type="non-terminal residue" evidence="8">
    <location>
        <position position="1061"/>
    </location>
</feature>
<feature type="domain" description="Sushi" evidence="7">
    <location>
        <begin position="250"/>
        <end position="310"/>
    </location>
</feature>
<dbReference type="InterPro" id="IPR036383">
    <property type="entry name" value="TSP1_rpt_sf"/>
</dbReference>
<reference evidence="8" key="1">
    <citation type="submission" date="2022-03" db="EMBL/GenBank/DDBJ databases">
        <authorList>
            <person name="Martin C."/>
        </authorList>
    </citation>
    <scope>NUCLEOTIDE SEQUENCE</scope>
</reference>